<dbReference type="Gene3D" id="3.40.50.10400">
    <property type="entry name" value="Hypothetical protein PA1492"/>
    <property type="match status" value="1"/>
</dbReference>
<proteinExistence type="predicted"/>
<dbReference type="Proteomes" id="UP000605086">
    <property type="component" value="Unassembled WGS sequence"/>
</dbReference>
<evidence type="ECO:0000313" key="2">
    <source>
        <dbReference type="Proteomes" id="UP000605086"/>
    </source>
</evidence>
<dbReference type="RefSeq" id="WP_174470645.1">
    <property type="nucleotide sequence ID" value="NZ_JAGINN010000017.1"/>
</dbReference>
<evidence type="ECO:0000313" key="1">
    <source>
        <dbReference type="EMBL" id="NUA99334.1"/>
    </source>
</evidence>
<reference evidence="1 2" key="1">
    <citation type="submission" date="2019-10" db="EMBL/GenBank/DDBJ databases">
        <title>Genome sequence of Azospirillum melinis.</title>
        <authorList>
            <person name="Ambrosini A."/>
            <person name="Sant'Anna F.H."/>
            <person name="Cassan F.D."/>
            <person name="Souza E.M."/>
            <person name="Passaglia L.M.P."/>
        </authorList>
    </citation>
    <scope>NUCLEOTIDE SEQUENCE [LARGE SCALE GENOMIC DNA]</scope>
    <source>
        <strain evidence="1 2">TMCY0552</strain>
    </source>
</reference>
<keyword evidence="2" id="KW-1185">Reference proteome</keyword>
<dbReference type="EMBL" id="WHOS01000008">
    <property type="protein sequence ID" value="NUA99334.1"/>
    <property type="molecule type" value="Genomic_DNA"/>
</dbReference>
<accession>A0ABX2KFD8</accession>
<protein>
    <submittedName>
        <fullName evidence="1">DUF4406 domain-containing protein</fullName>
    </submittedName>
</protein>
<gene>
    <name evidence="1" type="ORF">GBZ48_08530</name>
</gene>
<organism evidence="1 2">
    <name type="scientific">Azospirillum melinis</name>
    <dbReference type="NCBI Taxonomy" id="328839"/>
    <lineage>
        <taxon>Bacteria</taxon>
        <taxon>Pseudomonadati</taxon>
        <taxon>Pseudomonadota</taxon>
        <taxon>Alphaproteobacteria</taxon>
        <taxon>Rhodospirillales</taxon>
        <taxon>Azospirillaceae</taxon>
        <taxon>Azospirillum</taxon>
    </lineage>
</organism>
<comment type="caution">
    <text evidence="1">The sequence shown here is derived from an EMBL/GenBank/DDBJ whole genome shotgun (WGS) entry which is preliminary data.</text>
</comment>
<name>A0ABX2KFD8_9PROT</name>
<sequence length="119" mass="12343">MLIMVAGPYSTGGADSVQRAANLTVLNEAALRVFRRGHIPVIGVNAALPIIAVAGDTSYDEIMMPVSLALAERCDACLRIGGPSAGADAEVERFQGRGLPVYRSLDDIPLGSVDSTATS</sequence>